<evidence type="ECO:0000256" key="4">
    <source>
        <dbReference type="ARBA" id="ARBA00023038"/>
    </source>
</evidence>
<keyword evidence="8" id="KW-1185">Reference proteome</keyword>
<evidence type="ECO:0000256" key="2">
    <source>
        <dbReference type="ARBA" id="ARBA00022737"/>
    </source>
</evidence>
<accession>A0A7M5WTX6</accession>
<protein>
    <recommendedName>
        <fullName evidence="6">LIM zinc-binding domain-containing protein</fullName>
    </recommendedName>
</protein>
<proteinExistence type="predicted"/>
<dbReference type="Gene3D" id="2.10.110.10">
    <property type="entry name" value="Cysteine Rich Protein"/>
    <property type="match status" value="2"/>
</dbReference>
<dbReference type="PROSITE" id="PS50023">
    <property type="entry name" value="LIM_DOMAIN_2"/>
    <property type="match status" value="2"/>
</dbReference>
<keyword evidence="2" id="KW-0677">Repeat</keyword>
<evidence type="ECO:0000256" key="1">
    <source>
        <dbReference type="ARBA" id="ARBA00022723"/>
    </source>
</evidence>
<dbReference type="PROSITE" id="PS00478">
    <property type="entry name" value="LIM_DOMAIN_1"/>
    <property type="match status" value="2"/>
</dbReference>
<evidence type="ECO:0000313" key="8">
    <source>
        <dbReference type="Proteomes" id="UP000594262"/>
    </source>
</evidence>
<keyword evidence="4 5" id="KW-0440">LIM domain</keyword>
<reference evidence="7" key="1">
    <citation type="submission" date="2021-01" db="UniProtKB">
        <authorList>
            <consortium name="EnsemblMetazoa"/>
        </authorList>
    </citation>
    <scope>IDENTIFICATION</scope>
</reference>
<name>A0A7M5WTX6_9CNID</name>
<evidence type="ECO:0000256" key="3">
    <source>
        <dbReference type="ARBA" id="ARBA00022833"/>
    </source>
</evidence>
<evidence type="ECO:0000259" key="6">
    <source>
        <dbReference type="PROSITE" id="PS50023"/>
    </source>
</evidence>
<keyword evidence="3 5" id="KW-0862">Zinc</keyword>
<dbReference type="SUPFAM" id="SSF57716">
    <property type="entry name" value="Glucocorticoid receptor-like (DNA-binding domain)"/>
    <property type="match status" value="2"/>
</dbReference>
<dbReference type="Proteomes" id="UP000594262">
    <property type="component" value="Unplaced"/>
</dbReference>
<dbReference type="OrthoDB" id="6352355at2759"/>
<evidence type="ECO:0000256" key="5">
    <source>
        <dbReference type="PROSITE-ProRule" id="PRU00125"/>
    </source>
</evidence>
<dbReference type="EnsemblMetazoa" id="CLYHEMT013025.1">
    <property type="protein sequence ID" value="CLYHEMP013025.1"/>
    <property type="gene ID" value="CLYHEMG013025"/>
</dbReference>
<keyword evidence="1 5" id="KW-0479">Metal-binding</keyword>
<dbReference type="GO" id="GO:0046872">
    <property type="term" value="F:metal ion binding"/>
    <property type="evidence" value="ECO:0007669"/>
    <property type="project" value="UniProtKB-KW"/>
</dbReference>
<evidence type="ECO:0000313" key="7">
    <source>
        <dbReference type="EnsemblMetazoa" id="CLYHEMP013025.1"/>
    </source>
</evidence>
<dbReference type="InterPro" id="IPR001781">
    <property type="entry name" value="Znf_LIM"/>
</dbReference>
<dbReference type="Pfam" id="PF00412">
    <property type="entry name" value="LIM"/>
    <property type="match status" value="2"/>
</dbReference>
<organism evidence="7 8">
    <name type="scientific">Clytia hemisphaerica</name>
    <dbReference type="NCBI Taxonomy" id="252671"/>
    <lineage>
        <taxon>Eukaryota</taxon>
        <taxon>Metazoa</taxon>
        <taxon>Cnidaria</taxon>
        <taxon>Hydrozoa</taxon>
        <taxon>Hydroidolina</taxon>
        <taxon>Leptothecata</taxon>
        <taxon>Obeliida</taxon>
        <taxon>Clytiidae</taxon>
        <taxon>Clytia</taxon>
    </lineage>
</organism>
<feature type="domain" description="LIM zinc-binding" evidence="6">
    <location>
        <begin position="103"/>
        <end position="168"/>
    </location>
</feature>
<sequence length="168" mass="19779">MVIIIPKRKTNLFYRYRRNKVYNIMTACDRSTTQRTPLKCYGCKKRIRSRFYVDFMGSPWHENCLRCDVCEEILFSFGSGKCYCRDGQKLCLMDYIKLYGKTGTCSRCKLVISPTEKVMKCKGFTYHQQCFHCSICKRYFEKGELVRIPNEGTIVCSLHQHSGTFFNT</sequence>
<feature type="domain" description="LIM zinc-binding" evidence="6">
    <location>
        <begin position="38"/>
        <end position="101"/>
    </location>
</feature>
<dbReference type="SMART" id="SM00132">
    <property type="entry name" value="LIM"/>
    <property type="match status" value="2"/>
</dbReference>
<dbReference type="AlphaFoldDB" id="A0A7M5WTX6"/>
<dbReference type="PANTHER" id="PTHR45787">
    <property type="entry name" value="LD11652P"/>
    <property type="match status" value="1"/>
</dbReference>
<dbReference type="InterPro" id="IPR050945">
    <property type="entry name" value="LMO_RBTN_TF"/>
</dbReference>